<dbReference type="SMART" id="SM00320">
    <property type="entry name" value="WD40"/>
    <property type="match status" value="2"/>
</dbReference>
<dbReference type="PANTHER" id="PTHR13720:SF33">
    <property type="entry name" value="HELP DOMAIN-CONTAINING PROTEIN"/>
    <property type="match status" value="1"/>
</dbReference>
<name>A0A8J8NL88_HALGN</name>
<dbReference type="InterPro" id="IPR015943">
    <property type="entry name" value="WD40/YVTN_repeat-like_dom_sf"/>
</dbReference>
<dbReference type="EMBL" id="RRYP01011712">
    <property type="protein sequence ID" value="TNV77557.1"/>
    <property type="molecule type" value="Genomic_DNA"/>
</dbReference>
<comment type="caution">
    <text evidence="3">The sequence shown here is derived from an EMBL/GenBank/DDBJ whole genome shotgun (WGS) entry which is preliminary data.</text>
</comment>
<organism evidence="3 4">
    <name type="scientific">Halteria grandinella</name>
    <dbReference type="NCBI Taxonomy" id="5974"/>
    <lineage>
        <taxon>Eukaryota</taxon>
        <taxon>Sar</taxon>
        <taxon>Alveolata</taxon>
        <taxon>Ciliophora</taxon>
        <taxon>Intramacronucleata</taxon>
        <taxon>Spirotrichea</taxon>
        <taxon>Stichotrichia</taxon>
        <taxon>Sporadotrichida</taxon>
        <taxon>Halteriidae</taxon>
        <taxon>Halteria</taxon>
    </lineage>
</organism>
<dbReference type="InterPro" id="IPR036322">
    <property type="entry name" value="WD40_repeat_dom_sf"/>
</dbReference>
<dbReference type="InterPro" id="IPR050630">
    <property type="entry name" value="WD_repeat_EMAP"/>
</dbReference>
<dbReference type="AlphaFoldDB" id="A0A8J8NL88"/>
<accession>A0A8J8NL88</accession>
<keyword evidence="2" id="KW-0677">Repeat</keyword>
<evidence type="ECO:0000256" key="2">
    <source>
        <dbReference type="ARBA" id="ARBA00022737"/>
    </source>
</evidence>
<keyword evidence="1" id="KW-0853">WD repeat</keyword>
<evidence type="ECO:0000313" key="4">
    <source>
        <dbReference type="Proteomes" id="UP000785679"/>
    </source>
</evidence>
<dbReference type="Proteomes" id="UP000785679">
    <property type="component" value="Unassembled WGS sequence"/>
</dbReference>
<gene>
    <name evidence="3" type="ORF">FGO68_gene3676</name>
</gene>
<dbReference type="PANTHER" id="PTHR13720">
    <property type="entry name" value="WD-40 REPEAT PROTEIN"/>
    <property type="match status" value="1"/>
</dbReference>
<dbReference type="OrthoDB" id="310477at2759"/>
<dbReference type="SUPFAM" id="SSF50978">
    <property type="entry name" value="WD40 repeat-like"/>
    <property type="match status" value="1"/>
</dbReference>
<protein>
    <submittedName>
        <fullName evidence="3">Uncharacterized protein</fullName>
    </submittedName>
</protein>
<dbReference type="Gene3D" id="2.130.10.10">
    <property type="entry name" value="YVTN repeat-like/Quinoprotein amine dehydrogenase"/>
    <property type="match status" value="1"/>
</dbReference>
<keyword evidence="4" id="KW-1185">Reference proteome</keyword>
<evidence type="ECO:0000313" key="3">
    <source>
        <dbReference type="EMBL" id="TNV77557.1"/>
    </source>
</evidence>
<reference evidence="3" key="1">
    <citation type="submission" date="2019-06" db="EMBL/GenBank/DDBJ databases">
        <authorList>
            <person name="Zheng W."/>
        </authorList>
    </citation>
    <scope>NUCLEOTIDE SEQUENCE</scope>
    <source>
        <strain evidence="3">QDHG01</strain>
    </source>
</reference>
<proteinExistence type="predicted"/>
<evidence type="ECO:0000256" key="1">
    <source>
        <dbReference type="ARBA" id="ARBA00022574"/>
    </source>
</evidence>
<dbReference type="Pfam" id="PF00400">
    <property type="entry name" value="WD40"/>
    <property type="match status" value="1"/>
</dbReference>
<dbReference type="InterPro" id="IPR001680">
    <property type="entry name" value="WD40_rpt"/>
</dbReference>
<sequence>MESSPASNYKDYRFVPLPIYSPSYLMNNLTSNGGDLFVFANTAESQPKVVSYSKEFIEKGEQQNQPQIFQWKDGSDCLSVRYLLVQNKWHLVVSTTKGCQIYNQNATRLLFHFDSKKKLAEGKLNFFTSAATGFEKGTGDEFIAAGTVTGEIYSCILNGATFVKELAFQMTHASSITAMSGDPKSQTLAVGNSNGYVIIFDCDNQTEWKAKASVPTKDEIPVVSVGLIVKGGENYYAVAYANGSVKLITPAGVVVSEIGAHSRGINALTCHPQRPIFATCSDDTFVNVYEVTGETVENLDVNLLLSSKVNDFVIVGLAFGGDGLKSLIGAPYDYKNLTVWNQIL</sequence>